<evidence type="ECO:0000256" key="1">
    <source>
        <dbReference type="SAM" id="MobiDB-lite"/>
    </source>
</evidence>
<accession>A0AAD6VJ08</accession>
<dbReference type="AlphaFoldDB" id="A0AAD6VJ08"/>
<feature type="region of interest" description="Disordered" evidence="1">
    <location>
        <begin position="204"/>
        <end position="239"/>
    </location>
</feature>
<organism evidence="2 3">
    <name type="scientific">Mycena pura</name>
    <dbReference type="NCBI Taxonomy" id="153505"/>
    <lineage>
        <taxon>Eukaryota</taxon>
        <taxon>Fungi</taxon>
        <taxon>Dikarya</taxon>
        <taxon>Basidiomycota</taxon>
        <taxon>Agaricomycotina</taxon>
        <taxon>Agaricomycetes</taxon>
        <taxon>Agaricomycetidae</taxon>
        <taxon>Agaricales</taxon>
        <taxon>Marasmiineae</taxon>
        <taxon>Mycenaceae</taxon>
        <taxon>Mycena</taxon>
    </lineage>
</organism>
<proteinExistence type="predicted"/>
<comment type="caution">
    <text evidence="2">The sequence shown here is derived from an EMBL/GenBank/DDBJ whole genome shotgun (WGS) entry which is preliminary data.</text>
</comment>
<feature type="compositionally biased region" description="Low complexity" evidence="1">
    <location>
        <begin position="205"/>
        <end position="232"/>
    </location>
</feature>
<reference evidence="2" key="1">
    <citation type="submission" date="2023-03" db="EMBL/GenBank/DDBJ databases">
        <title>Massive genome expansion in bonnet fungi (Mycena s.s.) driven by repeated elements and novel gene families across ecological guilds.</title>
        <authorList>
            <consortium name="Lawrence Berkeley National Laboratory"/>
            <person name="Harder C.B."/>
            <person name="Miyauchi S."/>
            <person name="Viragh M."/>
            <person name="Kuo A."/>
            <person name="Thoen E."/>
            <person name="Andreopoulos B."/>
            <person name="Lu D."/>
            <person name="Skrede I."/>
            <person name="Drula E."/>
            <person name="Henrissat B."/>
            <person name="Morin E."/>
            <person name="Kohler A."/>
            <person name="Barry K."/>
            <person name="LaButti K."/>
            <person name="Morin E."/>
            <person name="Salamov A."/>
            <person name="Lipzen A."/>
            <person name="Mereny Z."/>
            <person name="Hegedus B."/>
            <person name="Baldrian P."/>
            <person name="Stursova M."/>
            <person name="Weitz H."/>
            <person name="Taylor A."/>
            <person name="Grigoriev I.V."/>
            <person name="Nagy L.G."/>
            <person name="Martin F."/>
            <person name="Kauserud H."/>
        </authorList>
    </citation>
    <scope>NUCLEOTIDE SEQUENCE</scope>
    <source>
        <strain evidence="2">9144</strain>
    </source>
</reference>
<name>A0AAD6VJ08_9AGAR</name>
<sequence>MTTLIDLLTKRLHMLTTSHARVAAAHAQSRPHRPFACSYCSDPSHLICNCPLVLADIRAGVCKRNARGRVVLPSGLYVPHSISGQNLRTRITEYRRQHESPHCTPEFSCDHIPNPSLSQHLPTPPVSSPNLDNICQSTLERKSAALQNKSDSIRLAALQQEVAANSPYAAKNAVLPAAALSVTSADRTSSPETYQIPHASIHSHAPLPQAQSPPALMSPGPAAPVASSTSAPPDDDDLDEIITLTPEFLMSLPVKDREKILSFADALHNTQ</sequence>
<dbReference type="EMBL" id="JARJCW010000027">
    <property type="protein sequence ID" value="KAJ7210898.1"/>
    <property type="molecule type" value="Genomic_DNA"/>
</dbReference>
<evidence type="ECO:0000313" key="3">
    <source>
        <dbReference type="Proteomes" id="UP001219525"/>
    </source>
</evidence>
<dbReference type="Proteomes" id="UP001219525">
    <property type="component" value="Unassembled WGS sequence"/>
</dbReference>
<protein>
    <submittedName>
        <fullName evidence="2">Uncharacterized protein</fullName>
    </submittedName>
</protein>
<evidence type="ECO:0000313" key="2">
    <source>
        <dbReference type="EMBL" id="KAJ7210898.1"/>
    </source>
</evidence>
<keyword evidence="3" id="KW-1185">Reference proteome</keyword>
<gene>
    <name evidence="2" type="ORF">GGX14DRAFT_697460</name>
</gene>